<evidence type="ECO:0000256" key="1">
    <source>
        <dbReference type="SAM" id="MobiDB-lite"/>
    </source>
</evidence>
<proteinExistence type="predicted"/>
<accession>A0ABX0SGK4</accession>
<evidence type="ECO:0000256" key="2">
    <source>
        <dbReference type="SAM" id="Phobius"/>
    </source>
</evidence>
<name>A0ABX0SGK4_9ACTN</name>
<sequence length="431" mass="47238">MTQQSHPQDPAGWSAPSGQPAAAAFPPPLPSATPQPSASQPVEHRPSAQEPPSRFDPAMLHVTEATRTYPCPACGGMLAFEPDSQALVCTSCGNTLPVSAEVARPAVIPKRELSSAMSQLAALQANATTSVSGDKEVVCQSCGGHTVFTGTLTAIRCPYCNTPIQRDDVQAAPTRLAIDGILPLQVGAKRAREAIEKWINTRRFAPNAFKKYRDVGSFTSVYLSYFSYDAATTTSYTGQRGIHRTETYRDSEGRTQTRIVTDWYPASGVVRNRFEDVTGHANTGLDDQKVTELEPWPMQYSRPYSPEFVAGHLCRTYDQDANQVFGALVEPRMEGVIDSTIRNDIGGNEQRIFSRDITWHTVAFSQLLLPVWMLTVTYKAKPFRVFINGITGEVQGRRPWSAVKITLAILAGILLLVVLYALYTYFGAEPS</sequence>
<keyword evidence="4" id="KW-1185">Reference proteome</keyword>
<organism evidence="3 4">
    <name type="scientific">Brooklawnia cerclae</name>
    <dbReference type="NCBI Taxonomy" id="349934"/>
    <lineage>
        <taxon>Bacteria</taxon>
        <taxon>Bacillati</taxon>
        <taxon>Actinomycetota</taxon>
        <taxon>Actinomycetes</taxon>
        <taxon>Propionibacteriales</taxon>
        <taxon>Propionibacteriaceae</taxon>
        <taxon>Brooklawnia</taxon>
    </lineage>
</organism>
<gene>
    <name evidence="3" type="ORF">FB473_001689</name>
</gene>
<feature type="compositionally biased region" description="Low complexity" evidence="1">
    <location>
        <begin position="10"/>
        <end position="24"/>
    </location>
</feature>
<keyword evidence="2" id="KW-0472">Membrane</keyword>
<reference evidence="3 4" key="1">
    <citation type="submission" date="2020-02" db="EMBL/GenBank/DDBJ databases">
        <title>Sequencing the genomes of 1000 actinobacteria strains.</title>
        <authorList>
            <person name="Klenk H.-P."/>
        </authorList>
    </citation>
    <scope>NUCLEOTIDE SEQUENCE [LARGE SCALE GENOMIC DNA]</scope>
    <source>
        <strain evidence="3 4">DSM 19609</strain>
    </source>
</reference>
<dbReference type="Proteomes" id="UP000749311">
    <property type="component" value="Unassembled WGS sequence"/>
</dbReference>
<dbReference type="EMBL" id="JAAMOZ010000001">
    <property type="protein sequence ID" value="NIH57044.1"/>
    <property type="molecule type" value="Genomic_DNA"/>
</dbReference>
<evidence type="ECO:0000313" key="4">
    <source>
        <dbReference type="Proteomes" id="UP000749311"/>
    </source>
</evidence>
<evidence type="ECO:0000313" key="3">
    <source>
        <dbReference type="EMBL" id="NIH57044.1"/>
    </source>
</evidence>
<dbReference type="RefSeq" id="WP_167166444.1">
    <property type="nucleotide sequence ID" value="NZ_BAAAOO010000011.1"/>
</dbReference>
<feature type="transmembrane region" description="Helical" evidence="2">
    <location>
        <begin position="405"/>
        <end position="426"/>
    </location>
</feature>
<feature type="transmembrane region" description="Helical" evidence="2">
    <location>
        <begin position="357"/>
        <end position="378"/>
    </location>
</feature>
<comment type="caution">
    <text evidence="3">The sequence shown here is derived from an EMBL/GenBank/DDBJ whole genome shotgun (WGS) entry which is preliminary data.</text>
</comment>
<keyword evidence="2" id="KW-1133">Transmembrane helix</keyword>
<keyword evidence="2" id="KW-0812">Transmembrane</keyword>
<protein>
    <submittedName>
        <fullName evidence="3">RNA-binding Zn-ribbon protein involved in translation (DUF1610 family)</fullName>
    </submittedName>
</protein>
<feature type="region of interest" description="Disordered" evidence="1">
    <location>
        <begin position="1"/>
        <end position="55"/>
    </location>
</feature>